<evidence type="ECO:0000313" key="2">
    <source>
        <dbReference type="EMBL" id="GGO23650.1"/>
    </source>
</evidence>
<sequence length="411" mass="44402">MEYIVVAVAVVALAVIVHASLEGAVARRAFPVLLLAFAARLLVHVFVTRSGVIHYGGDNRVYEVWATEIVASWKSAGFHVVTAEENPALAGVALPCHLFAVVIYLCGGPAPLACTAVVAVVACALCVVMYRFARLLGADERAAFLLLVVTAFLPSFLLHTSDTYKDGFNAFLVVASLYLGVSMARRFEVRKVLILGCLLWALWNVRSYMVFMCLVPLAVSLLGVDRGFSPRRLLAFGALLAGAAFIYYGVIGTAAVEALMDQLDTGQSDVVRQANGDGGSGVSFDDGGSAWSSLGLKLLYTVFSPFPWAQGSLALQLGKIDALISYFLLFAAVRGARFLWRTDRRVLIILLFFLVPGVIVYSTTMANVGLIFRQRMPIVMVASLLAAVRWTRNSRGGQQSNAPAEIELNRI</sequence>
<protein>
    <recommendedName>
        <fullName evidence="4">Glycosyltransferase RgtA/B/C/D-like domain-containing protein</fullName>
    </recommendedName>
</protein>
<dbReference type="EMBL" id="BMMN01000011">
    <property type="protein sequence ID" value="GGO23650.1"/>
    <property type="molecule type" value="Genomic_DNA"/>
</dbReference>
<name>A0A8H9H2T9_9ACTN</name>
<feature type="transmembrane region" description="Helical" evidence="1">
    <location>
        <begin position="88"/>
        <end position="104"/>
    </location>
</feature>
<reference evidence="2" key="1">
    <citation type="journal article" date="2014" name="Int. J. Syst. Evol. Microbiol.">
        <title>Complete genome sequence of Corynebacterium casei LMG S-19264T (=DSM 44701T), isolated from a smear-ripened cheese.</title>
        <authorList>
            <consortium name="US DOE Joint Genome Institute (JGI-PGF)"/>
            <person name="Walter F."/>
            <person name="Albersmeier A."/>
            <person name="Kalinowski J."/>
            <person name="Ruckert C."/>
        </authorList>
    </citation>
    <scope>NUCLEOTIDE SEQUENCE</scope>
    <source>
        <strain evidence="2">CGMCC 4.7138</strain>
    </source>
</reference>
<evidence type="ECO:0000256" key="1">
    <source>
        <dbReference type="SAM" id="Phobius"/>
    </source>
</evidence>
<keyword evidence="3" id="KW-1185">Reference proteome</keyword>
<keyword evidence="1" id="KW-0472">Membrane</keyword>
<accession>A0A8H9H2T9</accession>
<dbReference type="Proteomes" id="UP000653480">
    <property type="component" value="Unassembled WGS sequence"/>
</dbReference>
<feature type="transmembrane region" description="Helical" evidence="1">
    <location>
        <begin position="233"/>
        <end position="256"/>
    </location>
</feature>
<gene>
    <name evidence="2" type="ORF">GCM10011574_53280</name>
</gene>
<feature type="transmembrane region" description="Helical" evidence="1">
    <location>
        <begin position="346"/>
        <end position="372"/>
    </location>
</feature>
<reference evidence="2" key="2">
    <citation type="submission" date="2020-09" db="EMBL/GenBank/DDBJ databases">
        <authorList>
            <person name="Sun Q."/>
            <person name="Zhou Y."/>
        </authorList>
    </citation>
    <scope>NUCLEOTIDE SEQUENCE</scope>
    <source>
        <strain evidence="2">CGMCC 4.7138</strain>
    </source>
</reference>
<keyword evidence="1" id="KW-1133">Transmembrane helix</keyword>
<evidence type="ECO:0000313" key="3">
    <source>
        <dbReference type="Proteomes" id="UP000653480"/>
    </source>
</evidence>
<feature type="transmembrane region" description="Helical" evidence="1">
    <location>
        <begin position="192"/>
        <end position="221"/>
    </location>
</feature>
<feature type="transmembrane region" description="Helical" evidence="1">
    <location>
        <begin position="167"/>
        <end position="185"/>
    </location>
</feature>
<feature type="transmembrane region" description="Helical" evidence="1">
    <location>
        <begin position="110"/>
        <end position="130"/>
    </location>
</feature>
<dbReference type="OrthoDB" id="3542255at2"/>
<feature type="transmembrane region" description="Helical" evidence="1">
    <location>
        <begin position="142"/>
        <end position="161"/>
    </location>
</feature>
<feature type="transmembrane region" description="Helical" evidence="1">
    <location>
        <begin position="29"/>
        <end position="47"/>
    </location>
</feature>
<proteinExistence type="predicted"/>
<organism evidence="2 3">
    <name type="scientific">Microbispora bryophytorum</name>
    <dbReference type="NCBI Taxonomy" id="1460882"/>
    <lineage>
        <taxon>Bacteria</taxon>
        <taxon>Bacillati</taxon>
        <taxon>Actinomycetota</taxon>
        <taxon>Actinomycetes</taxon>
        <taxon>Streptosporangiales</taxon>
        <taxon>Streptosporangiaceae</taxon>
        <taxon>Microbispora</taxon>
    </lineage>
</organism>
<evidence type="ECO:0008006" key="4">
    <source>
        <dbReference type="Google" id="ProtNLM"/>
    </source>
</evidence>
<keyword evidence="1" id="KW-0812">Transmembrane</keyword>
<comment type="caution">
    <text evidence="2">The sequence shown here is derived from an EMBL/GenBank/DDBJ whole genome shotgun (WGS) entry which is preliminary data.</text>
</comment>
<dbReference type="RefSeq" id="WP_142572382.1">
    <property type="nucleotide sequence ID" value="NZ_BMMN01000011.1"/>
</dbReference>
<dbReference type="AlphaFoldDB" id="A0A8H9H2T9"/>